<dbReference type="STRING" id="192903.SAMN04488513_101615"/>
<dbReference type="AlphaFoldDB" id="A0A1M6C277"/>
<evidence type="ECO:0008006" key="4">
    <source>
        <dbReference type="Google" id="ProtNLM"/>
    </source>
</evidence>
<name>A0A1M6C277_9FLAO</name>
<keyword evidence="1" id="KW-0732">Signal</keyword>
<protein>
    <recommendedName>
        <fullName evidence="4">Lipoprotein</fullName>
    </recommendedName>
</protein>
<organism evidence="2 3">
    <name type="scientific">Pseudozobellia thermophila</name>
    <dbReference type="NCBI Taxonomy" id="192903"/>
    <lineage>
        <taxon>Bacteria</taxon>
        <taxon>Pseudomonadati</taxon>
        <taxon>Bacteroidota</taxon>
        <taxon>Flavobacteriia</taxon>
        <taxon>Flavobacteriales</taxon>
        <taxon>Flavobacteriaceae</taxon>
        <taxon>Pseudozobellia</taxon>
    </lineage>
</organism>
<feature type="signal peptide" evidence="1">
    <location>
        <begin position="1"/>
        <end position="24"/>
    </location>
</feature>
<dbReference type="Proteomes" id="UP000184543">
    <property type="component" value="Unassembled WGS sequence"/>
</dbReference>
<dbReference type="OrthoDB" id="1440001at2"/>
<keyword evidence="3" id="KW-1185">Reference proteome</keyword>
<accession>A0A1M6C277</accession>
<dbReference type="EMBL" id="FQYU01000001">
    <property type="protein sequence ID" value="SHI55127.1"/>
    <property type="molecule type" value="Genomic_DNA"/>
</dbReference>
<evidence type="ECO:0000256" key="1">
    <source>
        <dbReference type="SAM" id="SignalP"/>
    </source>
</evidence>
<dbReference type="PROSITE" id="PS51257">
    <property type="entry name" value="PROKAR_LIPOPROTEIN"/>
    <property type="match status" value="1"/>
</dbReference>
<gene>
    <name evidence="2" type="ORF">SAMN04488513_101615</name>
</gene>
<reference evidence="3" key="1">
    <citation type="submission" date="2016-11" db="EMBL/GenBank/DDBJ databases">
        <authorList>
            <person name="Varghese N."/>
            <person name="Submissions S."/>
        </authorList>
    </citation>
    <scope>NUCLEOTIDE SEQUENCE [LARGE SCALE GENOMIC DNA]</scope>
    <source>
        <strain evidence="3">DSM 19858</strain>
    </source>
</reference>
<evidence type="ECO:0000313" key="3">
    <source>
        <dbReference type="Proteomes" id="UP000184543"/>
    </source>
</evidence>
<sequence>MRTSRKTPILSLACVVATAVLMLACNKGDDGNPLGSEGACYGDNWAEFYMDELQAFSDATVAYSADPTAENCSRYTAAGNDYLDALETVYQCVPTASRAQIEQAIKEAKEGLEETCQ</sequence>
<feature type="chain" id="PRO_5012974491" description="Lipoprotein" evidence="1">
    <location>
        <begin position="25"/>
        <end position="117"/>
    </location>
</feature>
<proteinExistence type="predicted"/>
<dbReference type="RefSeq" id="WP_139278059.1">
    <property type="nucleotide sequence ID" value="NZ_FQYU01000001.1"/>
</dbReference>
<evidence type="ECO:0000313" key="2">
    <source>
        <dbReference type="EMBL" id="SHI55127.1"/>
    </source>
</evidence>